<dbReference type="Pfam" id="PF00589">
    <property type="entry name" value="Phage_integrase"/>
    <property type="match status" value="1"/>
</dbReference>
<feature type="domain" description="Core-binding (CB)" evidence="8">
    <location>
        <begin position="207"/>
        <end position="306"/>
    </location>
</feature>
<dbReference type="EMBL" id="PYGI01000034">
    <property type="protein sequence ID" value="PSL09200.1"/>
    <property type="molecule type" value="Genomic_DNA"/>
</dbReference>
<keyword evidence="3 5" id="KW-0238">DNA-binding</keyword>
<comment type="similarity">
    <text evidence="1">Belongs to the 'phage' integrase family.</text>
</comment>
<evidence type="ECO:0000259" key="8">
    <source>
        <dbReference type="PROSITE" id="PS51900"/>
    </source>
</evidence>
<name>A0A2P8EIA8_9GAMM</name>
<dbReference type="Gene3D" id="1.10.443.10">
    <property type="entry name" value="Intergrase catalytic core"/>
    <property type="match status" value="1"/>
</dbReference>
<organism evidence="9 10">
    <name type="scientific">Marinobacterium halophilum</name>
    <dbReference type="NCBI Taxonomy" id="267374"/>
    <lineage>
        <taxon>Bacteria</taxon>
        <taxon>Pseudomonadati</taxon>
        <taxon>Pseudomonadota</taxon>
        <taxon>Gammaproteobacteria</taxon>
        <taxon>Oceanospirillales</taxon>
        <taxon>Oceanospirillaceae</taxon>
        <taxon>Marinobacterium</taxon>
    </lineage>
</organism>
<dbReference type="InterPro" id="IPR011010">
    <property type="entry name" value="DNA_brk_join_enz"/>
</dbReference>
<dbReference type="OrthoDB" id="9784724at2"/>
<evidence type="ECO:0000256" key="6">
    <source>
        <dbReference type="SAM" id="MobiDB-lite"/>
    </source>
</evidence>
<evidence type="ECO:0000256" key="2">
    <source>
        <dbReference type="ARBA" id="ARBA00022908"/>
    </source>
</evidence>
<dbReference type="AlphaFoldDB" id="A0A2P8EIA8"/>
<dbReference type="PROSITE" id="PS51898">
    <property type="entry name" value="TYR_RECOMBINASE"/>
    <property type="match status" value="1"/>
</dbReference>
<dbReference type="InterPro" id="IPR002104">
    <property type="entry name" value="Integrase_catalytic"/>
</dbReference>
<feature type="region of interest" description="Disordered" evidence="6">
    <location>
        <begin position="582"/>
        <end position="601"/>
    </location>
</feature>
<dbReference type="PANTHER" id="PTHR30349:SF41">
    <property type="entry name" value="INTEGRASE_RECOMBINASE PROTEIN MJ0367-RELATED"/>
    <property type="match status" value="1"/>
</dbReference>
<dbReference type="CDD" id="cd01184">
    <property type="entry name" value="INT_C_like_1"/>
    <property type="match status" value="1"/>
</dbReference>
<dbReference type="InterPro" id="IPR050090">
    <property type="entry name" value="Tyrosine_recombinase_XerCD"/>
</dbReference>
<keyword evidence="4" id="KW-0233">DNA recombination</keyword>
<dbReference type="SUPFAM" id="SSF56349">
    <property type="entry name" value="DNA breaking-rejoining enzymes"/>
    <property type="match status" value="1"/>
</dbReference>
<gene>
    <name evidence="9" type="ORF">CLV44_13413</name>
</gene>
<dbReference type="GO" id="GO:0006310">
    <property type="term" value="P:DNA recombination"/>
    <property type="evidence" value="ECO:0007669"/>
    <property type="project" value="UniProtKB-KW"/>
</dbReference>
<comment type="caution">
    <text evidence="9">The sequence shown here is derived from an EMBL/GenBank/DDBJ whole genome shotgun (WGS) entry which is preliminary data.</text>
</comment>
<evidence type="ECO:0000256" key="3">
    <source>
        <dbReference type="ARBA" id="ARBA00023125"/>
    </source>
</evidence>
<keyword evidence="10" id="KW-1185">Reference proteome</keyword>
<dbReference type="RefSeq" id="WP_106593319.1">
    <property type="nucleotide sequence ID" value="NZ_PYGI01000034.1"/>
</dbReference>
<dbReference type="InterPro" id="IPR013762">
    <property type="entry name" value="Integrase-like_cat_sf"/>
</dbReference>
<dbReference type="PROSITE" id="PS51900">
    <property type="entry name" value="CB"/>
    <property type="match status" value="1"/>
</dbReference>
<dbReference type="InterPro" id="IPR044068">
    <property type="entry name" value="CB"/>
</dbReference>
<protein>
    <submittedName>
        <fullName evidence="9">Phage integrase family protein</fullName>
    </submittedName>
</protein>
<keyword evidence="2" id="KW-0229">DNA integration</keyword>
<evidence type="ECO:0000313" key="9">
    <source>
        <dbReference type="EMBL" id="PSL09200.1"/>
    </source>
</evidence>
<evidence type="ECO:0000256" key="5">
    <source>
        <dbReference type="PROSITE-ProRule" id="PRU01248"/>
    </source>
</evidence>
<accession>A0A2P8EIA8</accession>
<reference evidence="9 10" key="1">
    <citation type="submission" date="2018-03" db="EMBL/GenBank/DDBJ databases">
        <title>Genomic Encyclopedia of Archaeal and Bacterial Type Strains, Phase II (KMG-II): from individual species to whole genera.</title>
        <authorList>
            <person name="Goeker M."/>
        </authorList>
    </citation>
    <scope>NUCLEOTIDE SEQUENCE [LARGE SCALE GENOMIC DNA]</scope>
    <source>
        <strain evidence="9 10">DSM 17586</strain>
    </source>
</reference>
<feature type="domain" description="Tyr recombinase" evidence="7">
    <location>
        <begin position="347"/>
        <end position="543"/>
    </location>
</feature>
<dbReference type="GO" id="GO:0015074">
    <property type="term" value="P:DNA integration"/>
    <property type="evidence" value="ECO:0007669"/>
    <property type="project" value="UniProtKB-KW"/>
</dbReference>
<evidence type="ECO:0000259" key="7">
    <source>
        <dbReference type="PROSITE" id="PS51898"/>
    </source>
</evidence>
<dbReference type="Proteomes" id="UP000242133">
    <property type="component" value="Unassembled WGS sequence"/>
</dbReference>
<evidence type="ECO:0000256" key="4">
    <source>
        <dbReference type="ARBA" id="ARBA00023172"/>
    </source>
</evidence>
<proteinExistence type="inferred from homology"/>
<evidence type="ECO:0000313" key="10">
    <source>
        <dbReference type="Proteomes" id="UP000242133"/>
    </source>
</evidence>
<dbReference type="GO" id="GO:0003677">
    <property type="term" value="F:DNA binding"/>
    <property type="evidence" value="ECO:0007669"/>
    <property type="project" value="UniProtKB-UniRule"/>
</dbReference>
<dbReference type="Gene3D" id="1.10.150.130">
    <property type="match status" value="1"/>
</dbReference>
<dbReference type="InterPro" id="IPR010998">
    <property type="entry name" value="Integrase_recombinase_N"/>
</dbReference>
<dbReference type="PANTHER" id="PTHR30349">
    <property type="entry name" value="PHAGE INTEGRASE-RELATED"/>
    <property type="match status" value="1"/>
</dbReference>
<evidence type="ECO:0000256" key="1">
    <source>
        <dbReference type="ARBA" id="ARBA00008857"/>
    </source>
</evidence>
<sequence length="601" mass="68616">MATLIPNTYRRSGMYYARFRLPKILHSHAERIGFPKDIRVSLNTYNAADARHKIITLSKYFYNSIDKITSRINILNDSEVKSILIQTKAVINKREFFMHLATINQNNPALLAPYIRYTSERVDEHTIRLRAHKHIPTTSMDNANTHTIDPYKGKYIEPANKAIFEQTPSGYRIYSDASDPSQAAGEIAALQAALGGGGGNGGGTKGLTLSQALQEYINLMVKGRWKKPATADQGVTRLSKVVEFIGADKDIGYIKFEDIERLESDIISRIDINSSRRGRKKADTTLAVSTAKAYISLAKQFFRWCYKKRYIKENVAEFLGDLVNSTTPRKKKLNPYASFTNDDIEKIFGRYLFVNEDLKSTRKVLDSYFWAPLLGLFSGMRLNEICQLKVEDIQQEDGIWFINSDDLSESQSSKNESSKRRVPLHNELIRIGFLTFWNERKRSDGTAAMLFRDLKWDKKNQWIKQTSRWFVGDSGTPGHLDLVGLRIREKKVFHSFRHTLIHRMRKLGVPATDIAAVVGHEPGLTTEHYGGDYELSTLKQIVDRLNYHVDLSHIHYEHFIDFQIADGKPNARRHVIAGKKAHIHRASAKRAASSTRVNRSH</sequence>